<evidence type="ECO:0000256" key="1">
    <source>
        <dbReference type="SAM" id="Phobius"/>
    </source>
</evidence>
<keyword evidence="2" id="KW-1185">Reference proteome</keyword>
<dbReference type="WBParaSite" id="MhA1_Contig2178.frz3.gene2">
    <property type="protein sequence ID" value="MhA1_Contig2178.frz3.gene2"/>
    <property type="gene ID" value="MhA1_Contig2178.frz3.gene2"/>
</dbReference>
<proteinExistence type="predicted"/>
<evidence type="ECO:0000313" key="2">
    <source>
        <dbReference type="Proteomes" id="UP000095281"/>
    </source>
</evidence>
<evidence type="ECO:0000313" key="4">
    <source>
        <dbReference type="WBParaSite" id="MhA1_Contig2178.frz3.gene2"/>
    </source>
</evidence>
<accession>A0A1I8BGA4</accession>
<evidence type="ECO:0000313" key="3">
    <source>
        <dbReference type="WBParaSite" id="MhA1_Contig2178.frz3.gene1"/>
    </source>
</evidence>
<name>A0A1I8BGA4_MELHA</name>
<feature type="transmembrane region" description="Helical" evidence="1">
    <location>
        <begin position="215"/>
        <end position="231"/>
    </location>
</feature>
<keyword evidence="1" id="KW-0812">Transmembrane</keyword>
<organism evidence="2 3">
    <name type="scientific">Meloidogyne hapla</name>
    <name type="common">Root-knot nematode worm</name>
    <dbReference type="NCBI Taxonomy" id="6305"/>
    <lineage>
        <taxon>Eukaryota</taxon>
        <taxon>Metazoa</taxon>
        <taxon>Ecdysozoa</taxon>
        <taxon>Nematoda</taxon>
        <taxon>Chromadorea</taxon>
        <taxon>Rhabditida</taxon>
        <taxon>Tylenchina</taxon>
        <taxon>Tylenchomorpha</taxon>
        <taxon>Tylenchoidea</taxon>
        <taxon>Meloidogynidae</taxon>
        <taxon>Meloidogyninae</taxon>
        <taxon>Meloidogyne</taxon>
    </lineage>
</organism>
<sequence length="232" mass="26281">MTNVQCAQCNNGPECNSDSFFENQLFCLEKNIRKWKAKMGMRVCEKGSCFIGVDKNEMGLVQGCGKCSEHHNLIKCETCSKTYCNEEMILPPPIKCYHLSANSQPYESKEKTCHYAYESCYIVRDVFWRGCGILIEQNCGDCPSKYKNCVTCNISLCNEEALLPLTTTKIKETSTSTSKITTKITSKKVTISPDKTTKRRTVSKSSAQNKLENKLIVVTTIYILFTLIFYIL</sequence>
<reference evidence="3 4" key="1">
    <citation type="submission" date="2016-11" db="UniProtKB">
        <authorList>
            <consortium name="WormBaseParasite"/>
        </authorList>
    </citation>
    <scope>IDENTIFICATION</scope>
</reference>
<dbReference type="WBParaSite" id="MhA1_Contig2178.frz3.gene1">
    <property type="protein sequence ID" value="MhA1_Contig2178.frz3.gene1"/>
    <property type="gene ID" value="MhA1_Contig2178.frz3.gene1"/>
</dbReference>
<dbReference type="Proteomes" id="UP000095281">
    <property type="component" value="Unplaced"/>
</dbReference>
<protein>
    <submittedName>
        <fullName evidence="3 4">Uncharacterized protein</fullName>
    </submittedName>
</protein>
<dbReference type="AlphaFoldDB" id="A0A1I8BGA4"/>
<keyword evidence="1" id="KW-0472">Membrane</keyword>
<keyword evidence="1" id="KW-1133">Transmembrane helix</keyword>